<dbReference type="EMBL" id="RCSS01000012">
    <property type="protein sequence ID" value="RVD93428.1"/>
    <property type="molecule type" value="Genomic_DNA"/>
</dbReference>
<comment type="caution">
    <text evidence="1">The sequence shown here is derived from an EMBL/GenBank/DDBJ whole genome shotgun (WGS) entry which is preliminary data.</text>
</comment>
<name>A0A437AQL8_9MICR</name>
<dbReference type="VEuPathDB" id="MicrosporidiaDB:TUBRATIS_000460"/>
<organism evidence="1 2">
    <name type="scientific">Tubulinosema ratisbonensis</name>
    <dbReference type="NCBI Taxonomy" id="291195"/>
    <lineage>
        <taxon>Eukaryota</taxon>
        <taxon>Fungi</taxon>
        <taxon>Fungi incertae sedis</taxon>
        <taxon>Microsporidia</taxon>
        <taxon>Tubulinosematoidea</taxon>
        <taxon>Tubulinosematidae</taxon>
        <taxon>Tubulinosema</taxon>
    </lineage>
</organism>
<evidence type="ECO:0000313" key="1">
    <source>
        <dbReference type="EMBL" id="RVD93428.1"/>
    </source>
</evidence>
<gene>
    <name evidence="1" type="ORF">TUBRATIS_000460</name>
</gene>
<evidence type="ECO:0000313" key="2">
    <source>
        <dbReference type="Proteomes" id="UP000282876"/>
    </source>
</evidence>
<reference evidence="1 2" key="1">
    <citation type="submission" date="2018-10" db="EMBL/GenBank/DDBJ databases">
        <title>Draft genome sequence of the microsporidian Tubulinosema ratisbonensis.</title>
        <authorList>
            <person name="Polonais V."/>
            <person name="Peyretaillade E."/>
            <person name="Niehus S."/>
            <person name="Wawrzyniak I."/>
            <person name="Franchet A."/>
            <person name="Gaspin C."/>
            <person name="Reichstadt M."/>
            <person name="Belser C."/>
            <person name="Labadie K."/>
            <person name="Delbac F."/>
            <person name="Ferrandon D."/>
        </authorList>
    </citation>
    <scope>NUCLEOTIDE SEQUENCE [LARGE SCALE GENOMIC DNA]</scope>
    <source>
        <strain evidence="1 2">Franzen</strain>
    </source>
</reference>
<dbReference type="Proteomes" id="UP000282876">
    <property type="component" value="Unassembled WGS sequence"/>
</dbReference>
<proteinExistence type="predicted"/>
<accession>A0A437AQL8</accession>
<dbReference type="AlphaFoldDB" id="A0A437AQL8"/>
<protein>
    <submittedName>
        <fullName evidence="1">Uncharacterized protein</fullName>
    </submittedName>
</protein>
<keyword evidence="2" id="KW-1185">Reference proteome</keyword>
<sequence>MMLYFLPFCFNSVEIDDLNKFFEKILASSQNIKEVQLYEWENTELGNNVEQSDVKDDKVIEKIYVEAKRFVHHEECAEMMNRNNRELNQIQKYLEFLKQLLNFDLLNLLSSVEENLNKLQTSLELHIKVFRIIKEFFSQLNGTKNLTKRESVFILTIPKEIQKYNTVSEEFNHSVAIFKENFTTFRNFLINLDKEKHKTTNLTYKCEGEYDIQRFKQDSIFKKIVETPEKIIQSLVFIESAELIKADIDKINKNNFLSLTQSNYDKFQDTYSELKKIADYFNKLNPILNKNIPQEIKTLLVNFKGSLEYKVLNLNNLLNPIIKPFLAKLKAIKSCIDSFKDEISLKKLENEINKKETLIQNEIKNIEKISDFKKSQISYKTTKKAKKGKKKARDLGTEIGVVTDAFDLNLIPYNEKVMEFFNFFKSNLEKYDSLEKEIKLDILKPDFLLSWKFLEINFKSNFFVCKSRCISREKDIEKECIDSKENTLASNPPKESTTEAKGVLPPKMDTKTKLFVGEVLKNYRSLDKDSFVKTYEGNEYECCFEADLREKMKEIGKKAASYVTPRGTEIRVMTLYQ</sequence>